<accession>A0A2N9FBS8</accession>
<dbReference type="InterPro" id="IPR043128">
    <property type="entry name" value="Rev_trsase/Diguanyl_cyclase"/>
</dbReference>
<dbReference type="Pfam" id="PF17919">
    <property type="entry name" value="RT_RNaseH_2"/>
    <property type="match status" value="1"/>
</dbReference>
<dbReference type="EMBL" id="OIVN01000712">
    <property type="protein sequence ID" value="SPC84460.1"/>
    <property type="molecule type" value="Genomic_DNA"/>
</dbReference>
<feature type="domain" description="Reverse transcriptase/retrotransposon-derived protein RNase H-like" evidence="3">
    <location>
        <begin position="444"/>
        <end position="504"/>
    </location>
</feature>
<evidence type="ECO:0000313" key="4">
    <source>
        <dbReference type="EMBL" id="SPC84460.1"/>
    </source>
</evidence>
<dbReference type="InterPro" id="IPR041577">
    <property type="entry name" value="RT_RNaseH_2"/>
</dbReference>
<dbReference type="PANTHER" id="PTHR37984">
    <property type="entry name" value="PROTEIN CBG26694"/>
    <property type="match status" value="1"/>
</dbReference>
<dbReference type="SUPFAM" id="SSF56672">
    <property type="entry name" value="DNA/RNA polymerases"/>
    <property type="match status" value="1"/>
</dbReference>
<name>A0A2N9FBS8_FAGSY</name>
<evidence type="ECO:0000256" key="1">
    <source>
        <dbReference type="ARBA" id="ARBA00023268"/>
    </source>
</evidence>
<proteinExistence type="predicted"/>
<dbReference type="AlphaFoldDB" id="A0A2N9FBS8"/>
<dbReference type="InterPro" id="IPR000477">
    <property type="entry name" value="RT_dom"/>
</dbReference>
<protein>
    <submittedName>
        <fullName evidence="4">Uncharacterized protein</fullName>
    </submittedName>
</protein>
<dbReference type="InterPro" id="IPR050951">
    <property type="entry name" value="Retrovirus_Pol_polyprotein"/>
</dbReference>
<dbReference type="PANTHER" id="PTHR37984:SF5">
    <property type="entry name" value="PROTEIN NYNRIN-LIKE"/>
    <property type="match status" value="1"/>
</dbReference>
<evidence type="ECO:0000259" key="2">
    <source>
        <dbReference type="Pfam" id="PF00078"/>
    </source>
</evidence>
<dbReference type="InterPro" id="IPR043502">
    <property type="entry name" value="DNA/RNA_pol_sf"/>
</dbReference>
<dbReference type="Gene3D" id="3.10.10.10">
    <property type="entry name" value="HIV Type 1 Reverse Transcriptase, subunit A, domain 1"/>
    <property type="match status" value="1"/>
</dbReference>
<evidence type="ECO:0000259" key="3">
    <source>
        <dbReference type="Pfam" id="PF17919"/>
    </source>
</evidence>
<feature type="domain" description="Reverse transcriptase" evidence="2">
    <location>
        <begin position="279"/>
        <end position="353"/>
    </location>
</feature>
<dbReference type="CDD" id="cd01647">
    <property type="entry name" value="RT_LTR"/>
    <property type="match status" value="1"/>
</dbReference>
<dbReference type="Gene3D" id="3.30.70.270">
    <property type="match status" value="2"/>
</dbReference>
<keyword evidence="1" id="KW-0511">Multifunctional enzyme</keyword>
<gene>
    <name evidence="4" type="ORF">FSB_LOCUS12342</name>
</gene>
<sequence length="537" mass="59764">MIGNPALRDGKLYGTYHRDKGHMTENCHLLKVHLEKLVSAGYLNQYVDADLSEKKEPNQNVRQPLSTGLPSAGVIHVIHNPLCSAVSSGSYRSQMQKTAHLRRSFSIVDSTHPAPVYTVNGGGLKQVVSFSDSDLKDVQLPHNDPLVVTLRIGNYDAIPSTLHQKLRFPTKDGVMELNGDQVTAKHSKLSAVDRELLLQILIGNWDIFAWSVYDAPGVSPDLACHSLNIGPEHRPIVQKRRKLAPERATIVLEETERLLASGVIREVQYLIWLSNTVLVKKKNGKWKVCIDFTDLNKACPKDPFPLPRIDQLVDSALGHARLSFLDAFQGYHQIPMNAADQEKTAFITPRGTYCYKESRLRLNASNCTFGVSLGKFLGHVVSRRGIEANSDEITALVNLAKPRNIKQVQRLTGMVAALDRFISRSTDKCKPFFCLLGKRSKFVWDEECSVAFQGIKTYLSTPPCLSILNPRELLFLYLAVSDHAVALALLQAAKKLPHYFQSSTVTILSDLSLKCSYRDPISREGSLGGGYIWDHSA</sequence>
<reference evidence="4" key="1">
    <citation type="submission" date="2018-02" db="EMBL/GenBank/DDBJ databases">
        <authorList>
            <person name="Cohen D.B."/>
            <person name="Kent A.D."/>
        </authorList>
    </citation>
    <scope>NUCLEOTIDE SEQUENCE</scope>
</reference>
<organism evidence="4">
    <name type="scientific">Fagus sylvatica</name>
    <name type="common">Beechnut</name>
    <dbReference type="NCBI Taxonomy" id="28930"/>
    <lineage>
        <taxon>Eukaryota</taxon>
        <taxon>Viridiplantae</taxon>
        <taxon>Streptophyta</taxon>
        <taxon>Embryophyta</taxon>
        <taxon>Tracheophyta</taxon>
        <taxon>Spermatophyta</taxon>
        <taxon>Magnoliopsida</taxon>
        <taxon>eudicotyledons</taxon>
        <taxon>Gunneridae</taxon>
        <taxon>Pentapetalae</taxon>
        <taxon>rosids</taxon>
        <taxon>fabids</taxon>
        <taxon>Fagales</taxon>
        <taxon>Fagaceae</taxon>
        <taxon>Fagus</taxon>
    </lineage>
</organism>
<dbReference type="Pfam" id="PF00078">
    <property type="entry name" value="RVT_1"/>
    <property type="match status" value="1"/>
</dbReference>
<dbReference type="GO" id="GO:0003824">
    <property type="term" value="F:catalytic activity"/>
    <property type="evidence" value="ECO:0007669"/>
    <property type="project" value="UniProtKB-KW"/>
</dbReference>